<dbReference type="OrthoDB" id="198713at2"/>
<gene>
    <name evidence="1" type="ORF">DDZ13_02570</name>
</gene>
<name>A0A317ZH01_9BACT</name>
<organism evidence="1 2">
    <name type="scientific">Coraliomargarita sinensis</name>
    <dbReference type="NCBI Taxonomy" id="2174842"/>
    <lineage>
        <taxon>Bacteria</taxon>
        <taxon>Pseudomonadati</taxon>
        <taxon>Verrucomicrobiota</taxon>
        <taxon>Opitutia</taxon>
        <taxon>Puniceicoccales</taxon>
        <taxon>Coraliomargaritaceae</taxon>
        <taxon>Coraliomargarita</taxon>
    </lineage>
</organism>
<dbReference type="Proteomes" id="UP000247099">
    <property type="component" value="Unassembled WGS sequence"/>
</dbReference>
<comment type="caution">
    <text evidence="1">The sequence shown here is derived from an EMBL/GenBank/DDBJ whole genome shotgun (WGS) entry which is preliminary data.</text>
</comment>
<dbReference type="EMBL" id="QHJQ01000002">
    <property type="protein sequence ID" value="PXA04866.1"/>
    <property type="molecule type" value="Genomic_DNA"/>
</dbReference>
<dbReference type="AlphaFoldDB" id="A0A317ZH01"/>
<sequence>MDSPDEKKLDQVASLFLRLGADRSQADLMARQLLKRAKQIADEREITELEALENLLKQVIEARQGS</sequence>
<evidence type="ECO:0000313" key="1">
    <source>
        <dbReference type="EMBL" id="PXA04866.1"/>
    </source>
</evidence>
<evidence type="ECO:0000313" key="2">
    <source>
        <dbReference type="Proteomes" id="UP000247099"/>
    </source>
</evidence>
<accession>A0A317ZH01</accession>
<protein>
    <submittedName>
        <fullName evidence="1">Uncharacterized protein</fullName>
    </submittedName>
</protein>
<keyword evidence="2" id="KW-1185">Reference proteome</keyword>
<proteinExistence type="predicted"/>
<dbReference type="InParanoid" id="A0A317ZH01"/>
<dbReference type="RefSeq" id="WP_110129870.1">
    <property type="nucleotide sequence ID" value="NZ_QHJQ01000002.1"/>
</dbReference>
<reference evidence="1 2" key="1">
    <citation type="submission" date="2018-05" db="EMBL/GenBank/DDBJ databases">
        <title>Coraliomargarita sinensis sp. nov., isolated from a marine solar saltern.</title>
        <authorList>
            <person name="Zhou L.Y."/>
        </authorList>
    </citation>
    <scope>NUCLEOTIDE SEQUENCE [LARGE SCALE GENOMIC DNA]</scope>
    <source>
        <strain evidence="1 2">WN38</strain>
    </source>
</reference>